<dbReference type="SMART" id="SM00507">
    <property type="entry name" value="HNHc"/>
    <property type="match status" value="1"/>
</dbReference>
<sequence length="462" mass="51361">MSRADLIERVGKLKPAERAGSTAQHRALLLLWTLGQATQGQSRLQPWQVIEPQLTELIKHFSDPADPQQVAAATFLALSQDRLWEVSGPAARPLVESLNATNPLAGMAEDDHLLLLNERGLAAELAALLILRFFNPLPETLLSATGLDQLMAGRVTAWLRPSVGDQFENRKAIASWFGGQDVAGIVQLRDGVLSCFSKDDGPYRDGRIEGTNWISYIGNGRDGDQKLTLGNKLLSTYQKSQRAFRFWHKPVNGPFNFESWAVVVQQRLQWGHDQNGNRRKEYVWVLAPVPSPLRDHWPPELIEILESERGVVHDDADFVPLDLMDQQLTEAQKYRSLCSAARRTAERREGQGSSTLTTVERQLRSAAARQAVILRSQGACENPDCRGHWSERTATGAPILEVDHVNGLARTGQDEPEFMIALCPNCHALKTRGANQHALTQTLRTRAKELHAAFVAQDATFS</sequence>
<gene>
    <name evidence="2" type="primary">mcrA</name>
    <name evidence="2" type="ORF">GCM10023235_58610</name>
</gene>
<evidence type="ECO:0000259" key="1">
    <source>
        <dbReference type="SMART" id="SM00507"/>
    </source>
</evidence>
<keyword evidence="2" id="KW-0378">Hydrolase</keyword>
<keyword evidence="2" id="KW-0255">Endonuclease</keyword>
<dbReference type="Proteomes" id="UP001501752">
    <property type="component" value="Unassembled WGS sequence"/>
</dbReference>
<accession>A0ABP9EA23</accession>
<dbReference type="EMBL" id="BAABIS010000001">
    <property type="protein sequence ID" value="GAA4871915.1"/>
    <property type="molecule type" value="Genomic_DNA"/>
</dbReference>
<keyword evidence="3" id="KW-1185">Reference proteome</keyword>
<dbReference type="Pfam" id="PF26340">
    <property type="entry name" value="DNA-SBD_ScoMcrA"/>
    <property type="match status" value="1"/>
</dbReference>
<comment type="caution">
    <text evidence="2">The sequence shown here is derived from an EMBL/GenBank/DDBJ whole genome shotgun (WGS) entry which is preliminary data.</text>
</comment>
<dbReference type="InterPro" id="IPR058712">
    <property type="entry name" value="SRA_ScoMcrA"/>
</dbReference>
<dbReference type="Pfam" id="PF26348">
    <property type="entry name" value="SRA_ScoMcrA"/>
    <property type="match status" value="1"/>
</dbReference>
<evidence type="ECO:0000313" key="3">
    <source>
        <dbReference type="Proteomes" id="UP001501752"/>
    </source>
</evidence>
<dbReference type="InterPro" id="IPR002711">
    <property type="entry name" value="HNH"/>
</dbReference>
<protein>
    <submittedName>
        <fullName evidence="2">Type IV restriction endonuclease McrA</fullName>
    </submittedName>
</protein>
<dbReference type="InterPro" id="IPR058813">
    <property type="entry name" value="DNA-SBD_ScoMcrA"/>
</dbReference>
<name>A0ABP9EA23_9ACTN</name>
<dbReference type="CDD" id="cd00085">
    <property type="entry name" value="HNHc"/>
    <property type="match status" value="1"/>
</dbReference>
<dbReference type="Pfam" id="PF01844">
    <property type="entry name" value="HNH"/>
    <property type="match status" value="1"/>
</dbReference>
<dbReference type="GO" id="GO:0004519">
    <property type="term" value="F:endonuclease activity"/>
    <property type="evidence" value="ECO:0007669"/>
    <property type="project" value="UniProtKB-KW"/>
</dbReference>
<feature type="domain" description="HNH nuclease" evidence="1">
    <location>
        <begin position="367"/>
        <end position="428"/>
    </location>
</feature>
<proteinExistence type="predicted"/>
<dbReference type="InterPro" id="IPR003615">
    <property type="entry name" value="HNH_nuc"/>
</dbReference>
<evidence type="ECO:0000313" key="2">
    <source>
        <dbReference type="EMBL" id="GAA4871915.1"/>
    </source>
</evidence>
<reference evidence="3" key="1">
    <citation type="journal article" date="2019" name="Int. J. Syst. Evol. Microbiol.">
        <title>The Global Catalogue of Microorganisms (GCM) 10K type strain sequencing project: providing services to taxonomists for standard genome sequencing and annotation.</title>
        <authorList>
            <consortium name="The Broad Institute Genomics Platform"/>
            <consortium name="The Broad Institute Genome Sequencing Center for Infectious Disease"/>
            <person name="Wu L."/>
            <person name="Ma J."/>
        </authorList>
    </citation>
    <scope>NUCLEOTIDE SEQUENCE [LARGE SCALE GENOMIC DNA]</scope>
    <source>
        <strain evidence="3">JCM 13006</strain>
    </source>
</reference>
<keyword evidence="2" id="KW-0540">Nuclease</keyword>
<organism evidence="2 3">
    <name type="scientific">Kitasatospora terrestris</name>
    <dbReference type="NCBI Taxonomy" id="258051"/>
    <lineage>
        <taxon>Bacteria</taxon>
        <taxon>Bacillati</taxon>
        <taxon>Actinomycetota</taxon>
        <taxon>Actinomycetes</taxon>
        <taxon>Kitasatosporales</taxon>
        <taxon>Streptomycetaceae</taxon>
        <taxon>Kitasatospora</taxon>
    </lineage>
</organism>